<dbReference type="eggNOG" id="COG0626">
    <property type="taxonomic scope" value="Bacteria"/>
</dbReference>
<protein>
    <submittedName>
        <fullName evidence="5">Cys/Met metabolism pyridoxal-phosphate-dependent protein</fullName>
    </submittedName>
</protein>
<dbReference type="GO" id="GO:0030170">
    <property type="term" value="F:pyridoxal phosphate binding"/>
    <property type="evidence" value="ECO:0007669"/>
    <property type="project" value="InterPro"/>
</dbReference>
<dbReference type="GO" id="GO:0019346">
    <property type="term" value="P:transsulfuration"/>
    <property type="evidence" value="ECO:0007669"/>
    <property type="project" value="InterPro"/>
</dbReference>
<dbReference type="InterPro" id="IPR000277">
    <property type="entry name" value="Cys/Met-Metab_PyrdxlP-dep_enz"/>
</dbReference>
<gene>
    <name evidence="5" type="ordered locus">Rvan_3389</name>
</gene>
<feature type="modified residue" description="N6-(pyridoxal phosphate)lysine" evidence="3">
    <location>
        <position position="210"/>
    </location>
</feature>
<organism evidence="5 6">
    <name type="scientific">Rhodomicrobium vannielii (strain ATCC 17100 / DSM 162 / LMG 4299 / NCIMB 10020 / ATH 3.1.1)</name>
    <dbReference type="NCBI Taxonomy" id="648757"/>
    <lineage>
        <taxon>Bacteria</taxon>
        <taxon>Pseudomonadati</taxon>
        <taxon>Pseudomonadota</taxon>
        <taxon>Alphaproteobacteria</taxon>
        <taxon>Hyphomicrobiales</taxon>
        <taxon>Hyphomicrobiaceae</taxon>
        <taxon>Rhodomicrobium</taxon>
    </lineage>
</organism>
<evidence type="ECO:0000313" key="5">
    <source>
        <dbReference type="EMBL" id="ADP72572.1"/>
    </source>
</evidence>
<evidence type="ECO:0000313" key="6">
    <source>
        <dbReference type="Proteomes" id="UP000001399"/>
    </source>
</evidence>
<dbReference type="RefSeq" id="WP_013420930.1">
    <property type="nucleotide sequence ID" value="NC_014664.1"/>
</dbReference>
<dbReference type="CDD" id="cd00614">
    <property type="entry name" value="CGS_like"/>
    <property type="match status" value="1"/>
</dbReference>
<evidence type="ECO:0000256" key="4">
    <source>
        <dbReference type="RuleBase" id="RU362118"/>
    </source>
</evidence>
<dbReference type="InterPro" id="IPR054542">
    <property type="entry name" value="Cys_met_metab_PP"/>
</dbReference>
<dbReference type="Pfam" id="PF01053">
    <property type="entry name" value="Cys_Met_Meta_PP"/>
    <property type="match status" value="1"/>
</dbReference>
<name>E3I2X7_RHOVT</name>
<dbReference type="AlphaFoldDB" id="E3I2X7"/>
<reference evidence="6" key="1">
    <citation type="journal article" date="2011" name="J. Bacteriol.">
        <title>Genome sequences of eight morphologically diverse alphaproteobacteria.</title>
        <authorList>
            <consortium name="US DOE Joint Genome Institute"/>
            <person name="Brown P.J."/>
            <person name="Kysela D.T."/>
            <person name="Buechlein A."/>
            <person name="Hemmerich C."/>
            <person name="Brun Y.V."/>
        </authorList>
    </citation>
    <scope>NUCLEOTIDE SEQUENCE [LARGE SCALE GENOMIC DNA]</scope>
    <source>
        <strain evidence="6">ATCC 17100 / ATH 3.1.1 / DSM 162 / LMG 4299</strain>
    </source>
</reference>
<dbReference type="InterPro" id="IPR015424">
    <property type="entry name" value="PyrdxlP-dep_Trfase"/>
</dbReference>
<dbReference type="SUPFAM" id="SSF53383">
    <property type="entry name" value="PLP-dependent transferases"/>
    <property type="match status" value="1"/>
</dbReference>
<dbReference type="PIRSF" id="PIRSF001434">
    <property type="entry name" value="CGS"/>
    <property type="match status" value="1"/>
</dbReference>
<dbReference type="EMBL" id="CP002292">
    <property type="protein sequence ID" value="ADP72572.1"/>
    <property type="molecule type" value="Genomic_DNA"/>
</dbReference>
<dbReference type="GO" id="GO:0005737">
    <property type="term" value="C:cytoplasm"/>
    <property type="evidence" value="ECO:0007669"/>
    <property type="project" value="TreeGrafter"/>
</dbReference>
<dbReference type="InterPro" id="IPR015422">
    <property type="entry name" value="PyrdxlP-dep_Trfase_small"/>
</dbReference>
<dbReference type="InterPro" id="IPR015421">
    <property type="entry name" value="PyrdxlP-dep_Trfase_major"/>
</dbReference>
<dbReference type="KEGG" id="rva:Rvan_3389"/>
<dbReference type="GO" id="GO:0016846">
    <property type="term" value="F:carbon-sulfur lyase activity"/>
    <property type="evidence" value="ECO:0007669"/>
    <property type="project" value="TreeGrafter"/>
</dbReference>
<sequence length="401" mass="42381">MTEGLKQATLALRGGITARQPGVSVTPDIVPGSSFYADAEGVGFSANELTGSPPPFYTRWGNPTLTLLEDRLTALEGGAGSVVFGSGMGAISALFLSRLKSGDHLVLSNVCYAGAAELALDILPGYGIEVTRVDTSKTESVAAAIRPGKTRLVHIETPANPILRVSDIAAIAEIAHRAGAEFSVDSTIATPVATQPLLLGADYVVHSLTKYLVGHGDALGGSITARDIENATALRAGPLIHFGAVLSPFAAWLILRGIETLPARMRIHEENARSVARYLEGHPAVASVLWPGLESHPQAEIARRQMKNFSSLLSFTVKGDAKALASRFARELQVISYAVSLGKTVSLLFYIPTDDLLRSAFRLEGEAQADYRAAAGEGVFRLSVGLEDADDLIADLARVLD</sequence>
<comment type="similarity">
    <text evidence="4">Belongs to the trans-sulfuration enzymes family.</text>
</comment>
<keyword evidence="2 3" id="KW-0663">Pyridoxal phosphate</keyword>
<dbReference type="OrthoDB" id="9805807at2"/>
<evidence type="ECO:0000256" key="2">
    <source>
        <dbReference type="ARBA" id="ARBA00022898"/>
    </source>
</evidence>
<dbReference type="HOGENOM" id="CLU_018986_2_2_5"/>
<dbReference type="FunFam" id="3.40.640.10:FF:000046">
    <property type="entry name" value="Cystathionine gamma-lyase"/>
    <property type="match status" value="1"/>
</dbReference>
<dbReference type="Proteomes" id="UP000001399">
    <property type="component" value="Chromosome"/>
</dbReference>
<accession>E3I2X7</accession>
<dbReference type="Gene3D" id="3.40.640.10">
    <property type="entry name" value="Type I PLP-dependent aspartate aminotransferase-like (Major domain)"/>
    <property type="match status" value="1"/>
</dbReference>
<dbReference type="PANTHER" id="PTHR11808">
    <property type="entry name" value="TRANS-SULFURATION ENZYME FAMILY MEMBER"/>
    <property type="match status" value="1"/>
</dbReference>
<evidence type="ECO:0000256" key="1">
    <source>
        <dbReference type="ARBA" id="ARBA00001933"/>
    </source>
</evidence>
<dbReference type="Gene3D" id="3.90.1150.10">
    <property type="entry name" value="Aspartate Aminotransferase, domain 1"/>
    <property type="match status" value="1"/>
</dbReference>
<evidence type="ECO:0000256" key="3">
    <source>
        <dbReference type="PIRSR" id="PIRSR001434-2"/>
    </source>
</evidence>
<dbReference type="PANTHER" id="PTHR11808:SF80">
    <property type="entry name" value="CYSTATHIONINE GAMMA-LYASE"/>
    <property type="match status" value="1"/>
</dbReference>
<comment type="cofactor">
    <cofactor evidence="1 4">
        <name>pyridoxal 5'-phosphate</name>
        <dbReference type="ChEBI" id="CHEBI:597326"/>
    </cofactor>
</comment>
<dbReference type="PROSITE" id="PS00868">
    <property type="entry name" value="CYS_MET_METAB_PP"/>
    <property type="match status" value="1"/>
</dbReference>
<proteinExistence type="inferred from homology"/>
<dbReference type="STRING" id="648757.Rvan_3389"/>
<keyword evidence="6" id="KW-1185">Reference proteome</keyword>